<evidence type="ECO:0000256" key="1">
    <source>
        <dbReference type="SAM" id="Coils"/>
    </source>
</evidence>
<dbReference type="AlphaFoldDB" id="A0ABD0U462"/>
<evidence type="ECO:0000313" key="4">
    <source>
        <dbReference type="Proteomes" id="UP001552299"/>
    </source>
</evidence>
<evidence type="ECO:0000313" key="3">
    <source>
        <dbReference type="EMBL" id="KAL0906979.1"/>
    </source>
</evidence>
<comment type="caution">
    <text evidence="3">The sequence shown here is derived from an EMBL/GenBank/DDBJ whole genome shotgun (WGS) entry which is preliminary data.</text>
</comment>
<gene>
    <name evidence="3" type="ORF">M5K25_025514</name>
</gene>
<feature type="coiled-coil region" evidence="1">
    <location>
        <begin position="35"/>
        <end position="62"/>
    </location>
</feature>
<name>A0ABD0U462_DENTH</name>
<reference evidence="3 4" key="1">
    <citation type="journal article" date="2024" name="Plant Biotechnol. J.">
        <title>Dendrobium thyrsiflorum genome and its molecular insights into genes involved in important horticultural traits.</title>
        <authorList>
            <person name="Chen B."/>
            <person name="Wang J.Y."/>
            <person name="Zheng P.J."/>
            <person name="Li K.L."/>
            <person name="Liang Y.M."/>
            <person name="Chen X.F."/>
            <person name="Zhang C."/>
            <person name="Zhao X."/>
            <person name="He X."/>
            <person name="Zhang G.Q."/>
            <person name="Liu Z.J."/>
            <person name="Xu Q."/>
        </authorList>
    </citation>
    <scope>NUCLEOTIDE SEQUENCE [LARGE SCALE GENOMIC DNA]</scope>
    <source>
        <strain evidence="3">GZMU011</strain>
    </source>
</reference>
<feature type="compositionally biased region" description="Basic and acidic residues" evidence="2">
    <location>
        <begin position="1"/>
        <end position="18"/>
    </location>
</feature>
<organism evidence="3 4">
    <name type="scientific">Dendrobium thyrsiflorum</name>
    <name type="common">Pinecone-like raceme dendrobium</name>
    <name type="synonym">Orchid</name>
    <dbReference type="NCBI Taxonomy" id="117978"/>
    <lineage>
        <taxon>Eukaryota</taxon>
        <taxon>Viridiplantae</taxon>
        <taxon>Streptophyta</taxon>
        <taxon>Embryophyta</taxon>
        <taxon>Tracheophyta</taxon>
        <taxon>Spermatophyta</taxon>
        <taxon>Magnoliopsida</taxon>
        <taxon>Liliopsida</taxon>
        <taxon>Asparagales</taxon>
        <taxon>Orchidaceae</taxon>
        <taxon>Epidendroideae</taxon>
        <taxon>Malaxideae</taxon>
        <taxon>Dendrobiinae</taxon>
        <taxon>Dendrobium</taxon>
    </lineage>
</organism>
<protein>
    <submittedName>
        <fullName evidence="3">Uncharacterized protein</fullName>
    </submittedName>
</protein>
<dbReference type="Proteomes" id="UP001552299">
    <property type="component" value="Unassembled WGS sequence"/>
</dbReference>
<sequence length="102" mass="11702">MLDRSSKSIRDRLTDNRGGEVPPPAYVDQTTLFKRADYEGEIRQMKSEILDLQTQVSDLKKDISVIHDKIDSNFFILEEMLKKMLEGQTKILALEVKEGTDS</sequence>
<dbReference type="EMBL" id="JANQDX010000018">
    <property type="protein sequence ID" value="KAL0906979.1"/>
    <property type="molecule type" value="Genomic_DNA"/>
</dbReference>
<accession>A0ABD0U462</accession>
<evidence type="ECO:0000256" key="2">
    <source>
        <dbReference type="SAM" id="MobiDB-lite"/>
    </source>
</evidence>
<keyword evidence="1" id="KW-0175">Coiled coil</keyword>
<keyword evidence="4" id="KW-1185">Reference proteome</keyword>
<proteinExistence type="predicted"/>
<feature type="region of interest" description="Disordered" evidence="2">
    <location>
        <begin position="1"/>
        <end position="26"/>
    </location>
</feature>